<dbReference type="InterPro" id="IPR036754">
    <property type="entry name" value="YbaK/aa-tRNA-synt-asso_dom_sf"/>
</dbReference>
<dbReference type="SUPFAM" id="SSF55826">
    <property type="entry name" value="YbaK/ProRS associated domain"/>
    <property type="match status" value="1"/>
</dbReference>
<accession>A0ABW7X836</accession>
<gene>
    <name evidence="2" type="ORF">ACH49W_28140</name>
</gene>
<dbReference type="Proteomes" id="UP001611415">
    <property type="component" value="Unassembled WGS sequence"/>
</dbReference>
<dbReference type="PANTHER" id="PTHR30411:SF9">
    <property type="entry name" value="MULTIFUNCTIONAL SER_THR-TRNA DEACYLASE PROXP-Y"/>
    <property type="match status" value="1"/>
</dbReference>
<evidence type="ECO:0000259" key="1">
    <source>
        <dbReference type="Pfam" id="PF04073"/>
    </source>
</evidence>
<proteinExistence type="predicted"/>
<dbReference type="InterPro" id="IPR007214">
    <property type="entry name" value="YbaK/aa-tRNA-synth-assoc-dom"/>
</dbReference>
<evidence type="ECO:0000313" key="2">
    <source>
        <dbReference type="EMBL" id="MFI2477265.1"/>
    </source>
</evidence>
<dbReference type="Pfam" id="PF04073">
    <property type="entry name" value="tRNA_edit"/>
    <property type="match status" value="1"/>
</dbReference>
<name>A0ABW7X836_9NOCA</name>
<dbReference type="Gene3D" id="3.90.960.10">
    <property type="entry name" value="YbaK/aminoacyl-tRNA synthetase-associated domain"/>
    <property type="match status" value="1"/>
</dbReference>
<dbReference type="EMBL" id="JBIRYO010000023">
    <property type="protein sequence ID" value="MFI2477265.1"/>
    <property type="molecule type" value="Genomic_DNA"/>
</dbReference>
<dbReference type="CDD" id="cd04332">
    <property type="entry name" value="YbaK_like"/>
    <property type="match status" value="1"/>
</dbReference>
<organism evidence="2 3">
    <name type="scientific">Nocardia xishanensis</name>
    <dbReference type="NCBI Taxonomy" id="238964"/>
    <lineage>
        <taxon>Bacteria</taxon>
        <taxon>Bacillati</taxon>
        <taxon>Actinomycetota</taxon>
        <taxon>Actinomycetes</taxon>
        <taxon>Mycobacteriales</taxon>
        <taxon>Nocardiaceae</taxon>
        <taxon>Nocardia</taxon>
    </lineage>
</organism>
<feature type="domain" description="YbaK/aminoacyl-tRNA synthetase-associated" evidence="1">
    <location>
        <begin position="23"/>
        <end position="143"/>
    </location>
</feature>
<protein>
    <submittedName>
        <fullName evidence="2">Aminoacyl-tRNA deacylase</fullName>
    </submittedName>
</protein>
<evidence type="ECO:0000313" key="3">
    <source>
        <dbReference type="Proteomes" id="UP001611415"/>
    </source>
</evidence>
<keyword evidence="3" id="KW-1185">Reference proteome</keyword>
<dbReference type="RefSeq" id="WP_068068396.1">
    <property type="nucleotide sequence ID" value="NZ_JBEYCD010000019.1"/>
</dbReference>
<reference evidence="2 3" key="1">
    <citation type="submission" date="2024-10" db="EMBL/GenBank/DDBJ databases">
        <title>The Natural Products Discovery Center: Release of the First 8490 Sequenced Strains for Exploring Actinobacteria Biosynthetic Diversity.</title>
        <authorList>
            <person name="Kalkreuter E."/>
            <person name="Kautsar S.A."/>
            <person name="Yang D."/>
            <person name="Bader C.D."/>
            <person name="Teijaro C.N."/>
            <person name="Fluegel L."/>
            <person name="Davis C.M."/>
            <person name="Simpson J.R."/>
            <person name="Lauterbach L."/>
            <person name="Steele A.D."/>
            <person name="Gui C."/>
            <person name="Meng S."/>
            <person name="Li G."/>
            <person name="Viehrig K."/>
            <person name="Ye F."/>
            <person name="Su P."/>
            <person name="Kiefer A.F."/>
            <person name="Nichols A."/>
            <person name="Cepeda A.J."/>
            <person name="Yan W."/>
            <person name="Fan B."/>
            <person name="Jiang Y."/>
            <person name="Adhikari A."/>
            <person name="Zheng C.-J."/>
            <person name="Schuster L."/>
            <person name="Cowan T.M."/>
            <person name="Smanski M.J."/>
            <person name="Chevrette M.G."/>
            <person name="De Carvalho L.P.S."/>
            <person name="Shen B."/>
        </authorList>
    </citation>
    <scope>NUCLEOTIDE SEQUENCE [LARGE SCALE GENOMIC DNA]</scope>
    <source>
        <strain evidence="2 3">NPDC019275</strain>
    </source>
</reference>
<comment type="caution">
    <text evidence="2">The sequence shown here is derived from an EMBL/GenBank/DDBJ whole genome shotgun (WGS) entry which is preliminary data.</text>
</comment>
<sequence length="165" mass="18153">MSMSSTVEACLREAGVEFEVVRHPHSYTSAHTASVANIPGDRLAKTIVLEDEQGYVGAVLPSTHHLRLSKLWSQTGRHLVLAKESELRDVFKDCEVGAIPAVCTAYGVRTLMDESLTTVPDVYFEAGDHEALVHLRTDQFLRLMEQAEKAHFSKSGKSSTEEAAI</sequence>
<dbReference type="PANTHER" id="PTHR30411">
    <property type="entry name" value="CYTOPLASMIC PROTEIN"/>
    <property type="match status" value="1"/>
</dbReference>